<dbReference type="EMBL" id="SPQS01000009">
    <property type="protein sequence ID" value="TFV74704.1"/>
    <property type="molecule type" value="Genomic_DNA"/>
</dbReference>
<protein>
    <submittedName>
        <fullName evidence="9">ABC transporter permease</fullName>
    </submittedName>
</protein>
<keyword evidence="3" id="KW-1003">Cell membrane</keyword>
<dbReference type="AlphaFoldDB" id="A0A4Y9P3F5"/>
<proteinExistence type="inferred from homology"/>
<feature type="transmembrane region" description="Helical" evidence="7">
    <location>
        <begin position="83"/>
        <end position="104"/>
    </location>
</feature>
<sequence>MAVLDAGQAAVTGARFKLPTAARIALLQIALLVALLAAWELAIRLGFIAVYLYGQPSGIIAKAGKLIASGELLRDAGLTAWEAIAGFLIGTVLGSAAGLSLWLFPTGAAVLRPYLIALNGLPKIALAPLIIVWFGIGLSSKIAIAAIITFIVAVITALQGAKEVDADLVKLLRSLGASRWKTWRTVIVPGAMPWIVAAFRLNVGFALIGAVVGEYIASKEGLGYMIYYAGVLYDLNAVWVGIAALMAVALLMYAAIDLIERRLLS</sequence>
<dbReference type="SUPFAM" id="SSF161098">
    <property type="entry name" value="MetI-like"/>
    <property type="match status" value="1"/>
</dbReference>
<keyword evidence="5 7" id="KW-1133">Transmembrane helix</keyword>
<keyword evidence="4 7" id="KW-0812">Transmembrane</keyword>
<feature type="domain" description="ABC transmembrane type-1" evidence="8">
    <location>
        <begin position="76"/>
        <end position="260"/>
    </location>
</feature>
<dbReference type="CDD" id="cd06261">
    <property type="entry name" value="TM_PBP2"/>
    <property type="match status" value="1"/>
</dbReference>
<dbReference type="GO" id="GO:0005886">
    <property type="term" value="C:plasma membrane"/>
    <property type="evidence" value="ECO:0007669"/>
    <property type="project" value="UniProtKB-SubCell"/>
</dbReference>
<feature type="transmembrane region" description="Helical" evidence="7">
    <location>
        <begin position="194"/>
        <end position="217"/>
    </location>
</feature>
<dbReference type="Gene3D" id="1.10.3720.10">
    <property type="entry name" value="MetI-like"/>
    <property type="match status" value="1"/>
</dbReference>
<comment type="similarity">
    <text evidence="7">Belongs to the binding-protein-dependent transport system permease family.</text>
</comment>
<evidence type="ECO:0000256" key="5">
    <source>
        <dbReference type="ARBA" id="ARBA00022989"/>
    </source>
</evidence>
<organism evidence="9 10">
    <name type="scientific">Bradyrhizobium frederickii</name>
    <dbReference type="NCBI Taxonomy" id="2560054"/>
    <lineage>
        <taxon>Bacteria</taxon>
        <taxon>Pseudomonadati</taxon>
        <taxon>Pseudomonadota</taxon>
        <taxon>Alphaproteobacteria</taxon>
        <taxon>Hyphomicrobiales</taxon>
        <taxon>Nitrobacteraceae</taxon>
        <taxon>Bradyrhizobium</taxon>
    </lineage>
</organism>
<evidence type="ECO:0000256" key="4">
    <source>
        <dbReference type="ARBA" id="ARBA00022692"/>
    </source>
</evidence>
<gene>
    <name evidence="9" type="ORF">E4K64_17840</name>
</gene>
<evidence type="ECO:0000313" key="9">
    <source>
        <dbReference type="EMBL" id="TFV74704.1"/>
    </source>
</evidence>
<dbReference type="InterPro" id="IPR035906">
    <property type="entry name" value="MetI-like_sf"/>
</dbReference>
<evidence type="ECO:0000256" key="1">
    <source>
        <dbReference type="ARBA" id="ARBA00004651"/>
    </source>
</evidence>
<evidence type="ECO:0000256" key="7">
    <source>
        <dbReference type="RuleBase" id="RU363032"/>
    </source>
</evidence>
<feature type="transmembrane region" description="Helical" evidence="7">
    <location>
        <begin position="116"/>
        <end position="136"/>
    </location>
</feature>
<feature type="transmembrane region" description="Helical" evidence="7">
    <location>
        <begin position="237"/>
        <end position="256"/>
    </location>
</feature>
<dbReference type="RefSeq" id="WP_063816662.1">
    <property type="nucleotide sequence ID" value="NZ_SPQS01000009.1"/>
</dbReference>
<dbReference type="Pfam" id="PF00528">
    <property type="entry name" value="BPD_transp_1"/>
    <property type="match status" value="1"/>
</dbReference>
<dbReference type="PANTHER" id="PTHR30151:SF19">
    <property type="entry name" value="ABC TRANSPORTER PERMEASE"/>
    <property type="match status" value="1"/>
</dbReference>
<feature type="transmembrane region" description="Helical" evidence="7">
    <location>
        <begin position="142"/>
        <end position="161"/>
    </location>
</feature>
<keyword evidence="6 7" id="KW-0472">Membrane</keyword>
<evidence type="ECO:0000313" key="10">
    <source>
        <dbReference type="Proteomes" id="UP000297700"/>
    </source>
</evidence>
<comment type="caution">
    <text evidence="9">The sequence shown here is derived from an EMBL/GenBank/DDBJ whole genome shotgun (WGS) entry which is preliminary data.</text>
</comment>
<dbReference type="PANTHER" id="PTHR30151">
    <property type="entry name" value="ALKANE SULFONATE ABC TRANSPORTER-RELATED, MEMBRANE SUBUNIT"/>
    <property type="match status" value="1"/>
</dbReference>
<dbReference type="GO" id="GO:0055085">
    <property type="term" value="P:transmembrane transport"/>
    <property type="evidence" value="ECO:0007669"/>
    <property type="project" value="InterPro"/>
</dbReference>
<comment type="subcellular location">
    <subcellularLocation>
        <location evidence="1 7">Cell membrane</location>
        <topology evidence="1 7">Multi-pass membrane protein</topology>
    </subcellularLocation>
</comment>
<reference evidence="9 10" key="1">
    <citation type="submission" date="2019-03" db="EMBL/GenBank/DDBJ databases">
        <title>Bradyrhizobium strains diversity.</title>
        <authorList>
            <person name="Urquiaga M.C.O."/>
            <person name="Hungria M."/>
            <person name="Delamuta J.R.M."/>
            <person name="Klepa M.S."/>
        </authorList>
    </citation>
    <scope>NUCLEOTIDE SEQUENCE [LARGE SCALE GENOMIC DNA]</scope>
    <source>
        <strain evidence="9 10">CNPSo 3426</strain>
    </source>
</reference>
<accession>A0A4Y9P3F5</accession>
<name>A0A4Y9P3F5_9BRAD</name>
<keyword evidence="2 7" id="KW-0813">Transport</keyword>
<evidence type="ECO:0000256" key="6">
    <source>
        <dbReference type="ARBA" id="ARBA00023136"/>
    </source>
</evidence>
<evidence type="ECO:0000259" key="8">
    <source>
        <dbReference type="PROSITE" id="PS50928"/>
    </source>
</evidence>
<evidence type="ECO:0000256" key="3">
    <source>
        <dbReference type="ARBA" id="ARBA00022475"/>
    </source>
</evidence>
<feature type="transmembrane region" description="Helical" evidence="7">
    <location>
        <begin position="25"/>
        <end position="53"/>
    </location>
</feature>
<evidence type="ECO:0000256" key="2">
    <source>
        <dbReference type="ARBA" id="ARBA00022448"/>
    </source>
</evidence>
<dbReference type="PROSITE" id="PS50928">
    <property type="entry name" value="ABC_TM1"/>
    <property type="match status" value="1"/>
</dbReference>
<dbReference type="InterPro" id="IPR000515">
    <property type="entry name" value="MetI-like"/>
</dbReference>
<dbReference type="Proteomes" id="UP000297700">
    <property type="component" value="Unassembled WGS sequence"/>
</dbReference>